<feature type="domain" description="Novel toxin 21" evidence="1">
    <location>
        <begin position="27"/>
        <end position="102"/>
    </location>
</feature>
<name>A0ABY6C4C0_9ACTN</name>
<sequence>MLAGAAPVLVHNSNCNLNALTRAQADDIAKYLGYTKTKQVSAGKTAIWENKKAGGGQPRYITFDRTGHNKDAVFKGANFRNPFQSTKESARDGTYGLDIGPNGELRGLTWLAK</sequence>
<evidence type="ECO:0000313" key="3">
    <source>
        <dbReference type="Proteomes" id="UP001064390"/>
    </source>
</evidence>
<dbReference type="InterPro" id="IPR028190">
    <property type="entry name" value="Ntox21"/>
</dbReference>
<keyword evidence="3" id="KW-1185">Reference proteome</keyword>
<accession>A0ABY6C4C0</accession>
<organism evidence="2 3">
    <name type="scientific">Streptomyces vinaceusdrappus</name>
    <dbReference type="NCBI Taxonomy" id="67376"/>
    <lineage>
        <taxon>Bacteria</taxon>
        <taxon>Bacillati</taxon>
        <taxon>Actinomycetota</taxon>
        <taxon>Actinomycetes</taxon>
        <taxon>Kitasatosporales</taxon>
        <taxon>Streptomycetaceae</taxon>
        <taxon>Streptomyces</taxon>
        <taxon>Streptomyces rochei group</taxon>
    </lineage>
</organism>
<dbReference type="InterPro" id="IPR038181">
    <property type="entry name" value="Ntox21_sf"/>
</dbReference>
<dbReference type="EMBL" id="CP104697">
    <property type="protein sequence ID" value="UXI82794.1"/>
    <property type="molecule type" value="Genomic_DNA"/>
</dbReference>
<evidence type="ECO:0000313" key="2">
    <source>
        <dbReference type="EMBL" id="UXI82794.1"/>
    </source>
</evidence>
<evidence type="ECO:0000259" key="1">
    <source>
        <dbReference type="Pfam" id="PF15526"/>
    </source>
</evidence>
<reference evidence="2" key="1">
    <citation type="submission" date="2022-09" db="EMBL/GenBank/DDBJ databases">
        <title>Streptomyces vinaceusdrappus strain AC-40.</title>
        <authorList>
            <person name="Sedeek A.M."/>
            <person name="Salah I."/>
            <person name="Kamel H.L."/>
            <person name="Soltan M.A."/>
            <person name="Elsayed T.R."/>
        </authorList>
    </citation>
    <scope>NUCLEOTIDE SEQUENCE</scope>
    <source>
        <strain evidence="2">AC-40</strain>
    </source>
</reference>
<proteinExistence type="predicted"/>
<dbReference type="CDD" id="cd20685">
    <property type="entry name" value="CdiA-CT_Ecl_RNase-like"/>
    <property type="match status" value="1"/>
</dbReference>
<dbReference type="Gene3D" id="3.10.380.20">
    <property type="entry name" value="Novel toxin 21 (CdiA), C-terminal domain"/>
    <property type="match status" value="1"/>
</dbReference>
<protein>
    <submittedName>
        <fullName evidence="2">Toxin C-terminal domain-containing protein</fullName>
    </submittedName>
</protein>
<dbReference type="RefSeq" id="WP_261700394.1">
    <property type="nucleotide sequence ID" value="NZ_CP104697.1"/>
</dbReference>
<gene>
    <name evidence="2" type="ORF">N6Q81_34425</name>
</gene>
<dbReference type="Pfam" id="PF15526">
    <property type="entry name" value="Ntox21"/>
    <property type="match status" value="1"/>
</dbReference>
<dbReference type="Proteomes" id="UP001064390">
    <property type="component" value="Chromosome"/>
</dbReference>